<evidence type="ECO:0000313" key="3">
    <source>
        <dbReference type="Proteomes" id="UP000601522"/>
    </source>
</evidence>
<evidence type="ECO:0000313" key="2">
    <source>
        <dbReference type="EMBL" id="MBC8589717.1"/>
    </source>
</evidence>
<dbReference type="Proteomes" id="UP000601522">
    <property type="component" value="Unassembled WGS sequence"/>
</dbReference>
<dbReference type="InterPro" id="IPR011042">
    <property type="entry name" value="6-blade_b-propeller_TolB-like"/>
</dbReference>
<comment type="caution">
    <text evidence="2">The sequence shown here is derived from an EMBL/GenBank/DDBJ whole genome shotgun (WGS) entry which is preliminary data.</text>
</comment>
<evidence type="ECO:0000256" key="1">
    <source>
        <dbReference type="SAM" id="SignalP"/>
    </source>
</evidence>
<evidence type="ECO:0008006" key="4">
    <source>
        <dbReference type="Google" id="ProtNLM"/>
    </source>
</evidence>
<feature type="chain" id="PRO_5039545849" description="Lipoprotein" evidence="1">
    <location>
        <begin position="18"/>
        <end position="529"/>
    </location>
</feature>
<feature type="signal peptide" evidence="1">
    <location>
        <begin position="1"/>
        <end position="17"/>
    </location>
</feature>
<keyword evidence="1" id="KW-0732">Signal</keyword>
<reference evidence="2 3" key="1">
    <citation type="submission" date="2020-08" db="EMBL/GenBank/DDBJ databases">
        <title>Genome public.</title>
        <authorList>
            <person name="Liu C."/>
            <person name="Sun Q."/>
        </authorList>
    </citation>
    <scope>NUCLEOTIDE SEQUENCE [LARGE SCALE GENOMIC DNA]</scope>
    <source>
        <strain evidence="2 3">NSJ-26</strain>
    </source>
</reference>
<keyword evidence="3" id="KW-1185">Reference proteome</keyword>
<protein>
    <recommendedName>
        <fullName evidence="4">Lipoprotein</fullName>
    </recommendedName>
</protein>
<organism evidence="2 3">
    <name type="scientific">Wansuia hejianensis</name>
    <dbReference type="NCBI Taxonomy" id="2763667"/>
    <lineage>
        <taxon>Bacteria</taxon>
        <taxon>Bacillati</taxon>
        <taxon>Bacillota</taxon>
        <taxon>Clostridia</taxon>
        <taxon>Lachnospirales</taxon>
        <taxon>Lachnospiraceae</taxon>
        <taxon>Wansuia</taxon>
    </lineage>
</organism>
<dbReference type="AlphaFoldDB" id="A0A926F0E2"/>
<dbReference type="Gene3D" id="2.120.10.30">
    <property type="entry name" value="TolB, C-terminal domain"/>
    <property type="match status" value="1"/>
</dbReference>
<gene>
    <name evidence="2" type="ORF">H8689_00975</name>
</gene>
<proteinExistence type="predicted"/>
<sequence length="529" mass="60862">MKRIIMSFILLTTIVIANGCANKKIDPIIINKSSDSDIGEDIKYKIDKVNLSKSFQNIEPSIELVKKGLEYKLFISLGLIESSGVEINNVKQVGHEVNIYVENQSDPKNSSLVVPQVVISLKGSKSDKIEDYRFNVVNENYSPIQVKFDINEAINKINSEFNISTTTFPNINILSENDKILWDLTYYSIFDKSNIQTPIMNLSVRIDANNGDIIESNKDFISNFIDKGNILDHVLGKYILYRKVDNLDQNHNSRESLWYYNIESKEKALLYSSNAKIVSAKFNPNSKQIAILESKDGNNEIYIIQDLDKKAFKVVFEDPINPQIVRWNGRNNLYIVETNEKESNVYKHDIKKDKTLKIESLGKNITDLQILGNNFLITEGDENNTKIHLTTNWKESLFYDFGSKAIFVNDHQIAYLKHQNKENINMLYIYDINKSIRNNPIDANVVNCFPIWEDNIAVVQKNQKNNNLSLNIYNTVEDKFTAITDVLSDNISIFMDKDNIYIDLILPFNEENIQMIYSIDMNKIANLEP</sequence>
<dbReference type="EMBL" id="JACRTK010000001">
    <property type="protein sequence ID" value="MBC8589717.1"/>
    <property type="molecule type" value="Genomic_DNA"/>
</dbReference>
<dbReference type="RefSeq" id="WP_249322536.1">
    <property type="nucleotide sequence ID" value="NZ_JACRTK010000001.1"/>
</dbReference>
<name>A0A926F0E2_9FIRM</name>
<dbReference type="SUPFAM" id="SSF69304">
    <property type="entry name" value="Tricorn protease N-terminal domain"/>
    <property type="match status" value="1"/>
</dbReference>
<accession>A0A926F0E2</accession>